<comment type="similarity">
    <text evidence="2">Belongs to the malectin family.</text>
</comment>
<dbReference type="InterPro" id="IPR021720">
    <property type="entry name" value="Malectin_dom"/>
</dbReference>
<evidence type="ECO:0000256" key="6">
    <source>
        <dbReference type="ARBA" id="ARBA00022989"/>
    </source>
</evidence>
<comment type="caution">
    <text evidence="12">The sequence shown here is derived from an EMBL/GenBank/DDBJ whole genome shotgun (WGS) entry which is preliminary data.</text>
</comment>
<dbReference type="Pfam" id="PF18962">
    <property type="entry name" value="Por_Secre_tail"/>
    <property type="match status" value="1"/>
</dbReference>
<dbReference type="Pfam" id="PF17963">
    <property type="entry name" value="Big_9"/>
    <property type="match status" value="1"/>
</dbReference>
<proteinExistence type="inferred from homology"/>
<name>A0A369QFG2_9BACT</name>
<keyword evidence="8" id="KW-0325">Glycoprotein</keyword>
<feature type="domain" description="Malectin" evidence="10">
    <location>
        <begin position="866"/>
        <end position="1000"/>
    </location>
</feature>
<keyword evidence="6" id="KW-1133">Transmembrane helix</keyword>
<dbReference type="InterPro" id="IPR026444">
    <property type="entry name" value="Secre_tail"/>
</dbReference>
<dbReference type="Pfam" id="PF11721">
    <property type="entry name" value="Malectin"/>
    <property type="match status" value="1"/>
</dbReference>
<organism evidence="12 13">
    <name type="scientific">Adhaeribacter pallidiroseus</name>
    <dbReference type="NCBI Taxonomy" id="2072847"/>
    <lineage>
        <taxon>Bacteria</taxon>
        <taxon>Pseudomonadati</taxon>
        <taxon>Bacteroidota</taxon>
        <taxon>Cytophagia</taxon>
        <taxon>Cytophagales</taxon>
        <taxon>Hymenobacteraceae</taxon>
        <taxon>Adhaeribacter</taxon>
    </lineage>
</organism>
<dbReference type="InterPro" id="IPR022519">
    <property type="entry name" value="Gloeo/Verruco_rpt"/>
</dbReference>
<keyword evidence="5" id="KW-0256">Endoplasmic reticulum</keyword>
<gene>
    <name evidence="12" type="ORF">AHMF7616_02266</name>
</gene>
<evidence type="ECO:0000256" key="1">
    <source>
        <dbReference type="ARBA" id="ARBA00004115"/>
    </source>
</evidence>
<reference evidence="12 13" key="1">
    <citation type="submission" date="2018-04" db="EMBL/GenBank/DDBJ databases">
        <title>Adhaeribacter sp. HMF7616 genome sequencing and assembly.</title>
        <authorList>
            <person name="Kang H."/>
            <person name="Kang J."/>
            <person name="Cha I."/>
            <person name="Kim H."/>
            <person name="Joh K."/>
        </authorList>
    </citation>
    <scope>NUCLEOTIDE SEQUENCE [LARGE SCALE GENOMIC DNA]</scope>
    <source>
        <strain evidence="12 13">HMF7616</strain>
    </source>
</reference>
<dbReference type="AlphaFoldDB" id="A0A369QFG2"/>
<evidence type="ECO:0000256" key="9">
    <source>
        <dbReference type="ARBA" id="ARBA00023277"/>
    </source>
</evidence>
<keyword evidence="4" id="KW-0732">Signal</keyword>
<sequence length="1110" mass="118581">MMQSYLPLIVRKGWLREIKLILIVILNGFRWLIPLLNRRRSLLVALSFLLTTFNAQAQVEVLWGLTSDYGPQGGGTAFSLKTNGSHFSVHKTFTKLGSKPQGELIQAKDGNFYGMTSGGGAATFGTIFKMTPAGKITILHDFAGYDGTPADGNNLIQAADGSFYGLTSSGGLMSNGAVPGVAFKMTPAGEYSVIYNFTRNDGYRPYGDLLQAPDGNFYGMTHYGGTFDKGTIFKLTPTGTYTVLHHFNGTSRGGWPSGNLVLGNDGNFYGVTTSYGAYELGTIFKITPSGTFTLLHSFERATGGTPIGSLVKHPDGNFYGVTSYGGDNYSGTIYRITSTGKYQVIHHYGFDAVGNTPKRSLMLGKDGNLYGTTMNGGDWFNGTIYQVTPRGTVRALHAFSPAEEGGRASGLVQGADGYLYGMNEIGGPQNDGTIYRILPNGKNFKILVALPGTFGGVAPQGSLVQGPDGFFYGMTEWGGTYNFGTIFRLCADGSYKILRSLDDVNDGGHPVGDLLLGKDGNFYGLARHGGANGSGTYFRMTPKGNFTVLYSFQNDDTGYSPWGSLVDGQDGYYYGMTNAGGHLLAGVIFRVTPAGSYEVVHSLDNYADGSSPRGNLVKGRDGNFYGLTNVGGDYNTGTFFRVTSKGQFTKLHSFYQFDHGDLPTGSLVLGKDGNFYGMTARGGKNGFGTIFRFTPTGQISILKYMTDQYNDGANPHGSLIMDKQGNFYGLTSGGGQHFNGTIFKITPQGKHTILHHLNGPTEGRTPLGSLIFQKNTPVANSQSLTTALNTAKQITLTGSGAAPLSYQLVTLPKHGTVTGSGAQRTYTPEANYTGTDAFTFTVTWGCQTSAPQTVAITVGPAVASTVRLNAGGEAVAATPGNFSADAYFKGATSVSTALVPVANTTDDLLYQNNRRATNTGGQFSYQIPVNNGTYQVKLHFAELFFTAPGKRKFNVTVEENIWLTDFDIYAVAGGAQTAVIASKNITVTDGFLNLNFISVVDKANVAAIEVLPAAGTEQQLSPLPAEAEQEVITSLYPNPVTDKFTVALKIPATGITTTIVDANGRPVSHNSHRVLAPGKLEFSVGQLLPGLYAMRVTGKDKQQTMRFIKK</sequence>
<dbReference type="InterPro" id="IPR008979">
    <property type="entry name" value="Galactose-bd-like_sf"/>
</dbReference>
<keyword evidence="9" id="KW-0119">Carbohydrate metabolism</keyword>
<dbReference type="Gene3D" id="2.60.40.3440">
    <property type="match status" value="1"/>
</dbReference>
<evidence type="ECO:0000256" key="3">
    <source>
        <dbReference type="ARBA" id="ARBA00022692"/>
    </source>
</evidence>
<feature type="domain" description="Secretion system C-terminal sorting" evidence="11">
    <location>
        <begin position="1035"/>
        <end position="1108"/>
    </location>
</feature>
<evidence type="ECO:0000256" key="4">
    <source>
        <dbReference type="ARBA" id="ARBA00022729"/>
    </source>
</evidence>
<dbReference type="SUPFAM" id="SSF49785">
    <property type="entry name" value="Galactose-binding domain-like"/>
    <property type="match status" value="1"/>
</dbReference>
<evidence type="ECO:0000313" key="12">
    <source>
        <dbReference type="EMBL" id="RDC63661.1"/>
    </source>
</evidence>
<dbReference type="OrthoDB" id="906679at2"/>
<evidence type="ECO:0000313" key="13">
    <source>
        <dbReference type="Proteomes" id="UP000253919"/>
    </source>
</evidence>
<evidence type="ECO:0000256" key="7">
    <source>
        <dbReference type="ARBA" id="ARBA00023136"/>
    </source>
</evidence>
<dbReference type="GO" id="GO:0016020">
    <property type="term" value="C:membrane"/>
    <property type="evidence" value="ECO:0007669"/>
    <property type="project" value="TreeGrafter"/>
</dbReference>
<dbReference type="NCBIfam" id="TIGR04183">
    <property type="entry name" value="Por_Secre_tail"/>
    <property type="match status" value="1"/>
</dbReference>
<dbReference type="SUPFAM" id="SSF63829">
    <property type="entry name" value="Calcium-dependent phosphotriesterase"/>
    <property type="match status" value="2"/>
</dbReference>
<dbReference type="RefSeq" id="WP_115372924.1">
    <property type="nucleotide sequence ID" value="NZ_QASA01000001.1"/>
</dbReference>
<dbReference type="PANTHER" id="PTHR13460:SF0">
    <property type="entry name" value="MALECTIN"/>
    <property type="match status" value="1"/>
</dbReference>
<evidence type="ECO:0000256" key="8">
    <source>
        <dbReference type="ARBA" id="ARBA00023180"/>
    </source>
</evidence>
<comment type="subcellular location">
    <subcellularLocation>
        <location evidence="1">Endoplasmic reticulum membrane</location>
        <topology evidence="1">Single-pass type I membrane protein</topology>
    </subcellularLocation>
</comment>
<keyword evidence="7" id="KW-0472">Membrane</keyword>
<dbReference type="InterPro" id="IPR039155">
    <property type="entry name" value="MLEC"/>
</dbReference>
<dbReference type="EMBL" id="QASA01000001">
    <property type="protein sequence ID" value="RDC63661.1"/>
    <property type="molecule type" value="Genomic_DNA"/>
</dbReference>
<dbReference type="PANTHER" id="PTHR13460">
    <property type="match status" value="1"/>
</dbReference>
<dbReference type="Proteomes" id="UP000253919">
    <property type="component" value="Unassembled WGS sequence"/>
</dbReference>
<dbReference type="Gene3D" id="2.60.120.430">
    <property type="entry name" value="Galactose-binding lectin"/>
    <property type="match status" value="1"/>
</dbReference>
<evidence type="ECO:0008006" key="14">
    <source>
        <dbReference type="Google" id="ProtNLM"/>
    </source>
</evidence>
<evidence type="ECO:0000259" key="10">
    <source>
        <dbReference type="Pfam" id="PF11721"/>
    </source>
</evidence>
<keyword evidence="3" id="KW-0812">Transmembrane</keyword>
<evidence type="ECO:0000256" key="2">
    <source>
        <dbReference type="ARBA" id="ARBA00009141"/>
    </source>
</evidence>
<accession>A0A369QFG2</accession>
<evidence type="ECO:0000259" key="11">
    <source>
        <dbReference type="Pfam" id="PF18962"/>
    </source>
</evidence>
<protein>
    <recommendedName>
        <fullName evidence="14">Malectin domain-containing protein</fullName>
    </recommendedName>
</protein>
<keyword evidence="13" id="KW-1185">Reference proteome</keyword>
<dbReference type="NCBIfam" id="TIGR03803">
    <property type="entry name" value="Gloeo_Verruco"/>
    <property type="match status" value="13"/>
</dbReference>
<evidence type="ECO:0000256" key="5">
    <source>
        <dbReference type="ARBA" id="ARBA00022824"/>
    </source>
</evidence>
<dbReference type="GO" id="GO:0030246">
    <property type="term" value="F:carbohydrate binding"/>
    <property type="evidence" value="ECO:0007669"/>
    <property type="project" value="InterPro"/>
</dbReference>